<accession>A0ACB7Z2H2</accession>
<dbReference type="Proteomes" id="UP000828048">
    <property type="component" value="Chromosome 4"/>
</dbReference>
<evidence type="ECO:0000313" key="2">
    <source>
        <dbReference type="Proteomes" id="UP000828048"/>
    </source>
</evidence>
<organism evidence="1 2">
    <name type="scientific">Vaccinium darrowii</name>
    <dbReference type="NCBI Taxonomy" id="229202"/>
    <lineage>
        <taxon>Eukaryota</taxon>
        <taxon>Viridiplantae</taxon>
        <taxon>Streptophyta</taxon>
        <taxon>Embryophyta</taxon>
        <taxon>Tracheophyta</taxon>
        <taxon>Spermatophyta</taxon>
        <taxon>Magnoliopsida</taxon>
        <taxon>eudicotyledons</taxon>
        <taxon>Gunneridae</taxon>
        <taxon>Pentapetalae</taxon>
        <taxon>asterids</taxon>
        <taxon>Ericales</taxon>
        <taxon>Ericaceae</taxon>
        <taxon>Vaccinioideae</taxon>
        <taxon>Vaccinieae</taxon>
        <taxon>Vaccinium</taxon>
    </lineage>
</organism>
<keyword evidence="2" id="KW-1185">Reference proteome</keyword>
<reference evidence="1 2" key="1">
    <citation type="journal article" date="2021" name="Hortic Res">
        <title>High-quality reference genome and annotation aids understanding of berry development for evergreen blueberry (Vaccinium darrowii).</title>
        <authorList>
            <person name="Yu J."/>
            <person name="Hulse-Kemp A.M."/>
            <person name="Babiker E."/>
            <person name="Staton M."/>
        </authorList>
    </citation>
    <scope>NUCLEOTIDE SEQUENCE [LARGE SCALE GENOMIC DNA]</scope>
    <source>
        <strain evidence="2">cv. NJ 8807/NJ 8810</strain>
        <tissue evidence="1">Young leaf</tissue>
    </source>
</reference>
<comment type="caution">
    <text evidence="1">The sequence shown here is derived from an EMBL/GenBank/DDBJ whole genome shotgun (WGS) entry which is preliminary data.</text>
</comment>
<proteinExistence type="predicted"/>
<sequence>MNGKAFPIYESWQILFGNDRATGELAEDPEDIDVDGGSQTGNPTTLTSNANTFTTDASLKKAKKRSKAGVKEAALHEAFGSYVTENKEALEKLVREREREKEEEEGKKREKLRGGATLGSSSGHVDRGSEE</sequence>
<evidence type="ECO:0000313" key="1">
    <source>
        <dbReference type="EMBL" id="KAH7859806.1"/>
    </source>
</evidence>
<gene>
    <name evidence="1" type="ORF">Vadar_005710</name>
</gene>
<dbReference type="EMBL" id="CM037154">
    <property type="protein sequence ID" value="KAH7859806.1"/>
    <property type="molecule type" value="Genomic_DNA"/>
</dbReference>
<protein>
    <submittedName>
        <fullName evidence="1">Uncharacterized protein</fullName>
    </submittedName>
</protein>
<name>A0ACB7Z2H2_9ERIC</name>